<protein>
    <submittedName>
        <fullName evidence="2">Uncharacterized protein</fullName>
    </submittedName>
</protein>
<gene>
    <name evidence="2" type="ORF">SEVIR_7G225750v2</name>
</gene>
<dbReference type="Proteomes" id="UP000298652">
    <property type="component" value="Chromosome 7"/>
</dbReference>
<reference evidence="2" key="1">
    <citation type="submission" date="2019-03" db="EMBL/GenBank/DDBJ databases">
        <title>WGS assembly of Setaria viridis.</title>
        <authorList>
            <person name="Huang P."/>
            <person name="Jenkins J."/>
            <person name="Grimwood J."/>
            <person name="Barry K."/>
            <person name="Healey A."/>
            <person name="Mamidi S."/>
            <person name="Sreedasyam A."/>
            <person name="Shu S."/>
            <person name="Feldman M."/>
            <person name="Wu J."/>
            <person name="Yu Y."/>
            <person name="Chen C."/>
            <person name="Johnson J."/>
            <person name="Rokhsar D."/>
            <person name="Baxter I."/>
            <person name="Schmutz J."/>
            <person name="Brutnell T."/>
            <person name="Kellogg E."/>
        </authorList>
    </citation>
    <scope>NUCLEOTIDE SEQUENCE [LARGE SCALE GENOMIC DNA]</scope>
</reference>
<feature type="compositionally biased region" description="Basic residues" evidence="1">
    <location>
        <begin position="1"/>
        <end position="12"/>
    </location>
</feature>
<accession>A0A4U6TX60</accession>
<evidence type="ECO:0000313" key="3">
    <source>
        <dbReference type="Proteomes" id="UP000298652"/>
    </source>
</evidence>
<keyword evidence="3" id="KW-1185">Reference proteome</keyword>
<dbReference type="EMBL" id="CM016558">
    <property type="protein sequence ID" value="TKW06184.1"/>
    <property type="molecule type" value="Genomic_DNA"/>
</dbReference>
<evidence type="ECO:0000313" key="2">
    <source>
        <dbReference type="EMBL" id="TKW06184.1"/>
    </source>
</evidence>
<name>A0A4U6TX60_SETVI</name>
<feature type="region of interest" description="Disordered" evidence="1">
    <location>
        <begin position="1"/>
        <end position="28"/>
    </location>
</feature>
<organism evidence="2 3">
    <name type="scientific">Setaria viridis</name>
    <name type="common">Green bristlegrass</name>
    <name type="synonym">Setaria italica subsp. viridis</name>
    <dbReference type="NCBI Taxonomy" id="4556"/>
    <lineage>
        <taxon>Eukaryota</taxon>
        <taxon>Viridiplantae</taxon>
        <taxon>Streptophyta</taxon>
        <taxon>Embryophyta</taxon>
        <taxon>Tracheophyta</taxon>
        <taxon>Spermatophyta</taxon>
        <taxon>Magnoliopsida</taxon>
        <taxon>Liliopsida</taxon>
        <taxon>Poales</taxon>
        <taxon>Poaceae</taxon>
        <taxon>PACMAD clade</taxon>
        <taxon>Panicoideae</taxon>
        <taxon>Panicodae</taxon>
        <taxon>Paniceae</taxon>
        <taxon>Cenchrinae</taxon>
        <taxon>Setaria</taxon>
    </lineage>
</organism>
<proteinExistence type="predicted"/>
<dbReference type="AlphaFoldDB" id="A0A4U6TX60"/>
<sequence length="84" mass="9259">MMMRPAQRKRSTMARDASPRRHGVQPVGLDEKLVASRIRLPSFSSRCAAALRSSLAQAPSLFLPPSRRAAGLHSLPRIARLLQT</sequence>
<evidence type="ECO:0000256" key="1">
    <source>
        <dbReference type="SAM" id="MobiDB-lite"/>
    </source>
</evidence>
<dbReference type="Gramene" id="TKW06184">
    <property type="protein sequence ID" value="TKW06184"/>
    <property type="gene ID" value="SEVIR_7G225750v2"/>
</dbReference>